<evidence type="ECO:0000313" key="3">
    <source>
        <dbReference type="Proteomes" id="UP001499984"/>
    </source>
</evidence>
<evidence type="ECO:0000256" key="1">
    <source>
        <dbReference type="SAM" id="MobiDB-lite"/>
    </source>
</evidence>
<proteinExistence type="predicted"/>
<evidence type="ECO:0000313" key="2">
    <source>
        <dbReference type="EMBL" id="GAA4052979.1"/>
    </source>
</evidence>
<sequence length="98" mass="9807">MPVDVRVGALLDEGVHVGGRLPGRGGGSGVGDAGDGRGGGQGAGGYRAFQQQSATGDFGQIVIAAHAACLSGCGVWGCEVRGSEVWECSRLFGMTNKI</sequence>
<reference evidence="3" key="1">
    <citation type="journal article" date="2019" name="Int. J. Syst. Evol. Microbiol.">
        <title>The Global Catalogue of Microorganisms (GCM) 10K type strain sequencing project: providing services to taxonomists for standard genome sequencing and annotation.</title>
        <authorList>
            <consortium name="The Broad Institute Genomics Platform"/>
            <consortium name="The Broad Institute Genome Sequencing Center for Infectious Disease"/>
            <person name="Wu L."/>
            <person name="Ma J."/>
        </authorList>
    </citation>
    <scope>NUCLEOTIDE SEQUENCE [LARGE SCALE GENOMIC DNA]</scope>
    <source>
        <strain evidence="3">JCM 16925</strain>
    </source>
</reference>
<dbReference type="Proteomes" id="UP001499984">
    <property type="component" value="Unassembled WGS sequence"/>
</dbReference>
<accession>A0ABP7UU11</accession>
<comment type="caution">
    <text evidence="2">The sequence shown here is derived from an EMBL/GenBank/DDBJ whole genome shotgun (WGS) entry which is preliminary data.</text>
</comment>
<organism evidence="2 3">
    <name type="scientific">Streptomyces shaanxiensis</name>
    <dbReference type="NCBI Taxonomy" id="653357"/>
    <lineage>
        <taxon>Bacteria</taxon>
        <taxon>Bacillati</taxon>
        <taxon>Actinomycetota</taxon>
        <taxon>Actinomycetes</taxon>
        <taxon>Kitasatosporales</taxon>
        <taxon>Streptomycetaceae</taxon>
        <taxon>Streptomyces</taxon>
    </lineage>
</organism>
<protein>
    <submittedName>
        <fullName evidence="2">Uncharacterized protein</fullName>
    </submittedName>
</protein>
<name>A0ABP7UU11_9ACTN</name>
<feature type="compositionally biased region" description="Gly residues" evidence="1">
    <location>
        <begin position="16"/>
        <end position="45"/>
    </location>
</feature>
<feature type="region of interest" description="Disordered" evidence="1">
    <location>
        <begin position="15"/>
        <end position="45"/>
    </location>
</feature>
<keyword evidence="3" id="KW-1185">Reference proteome</keyword>
<gene>
    <name evidence="2" type="ORF">GCM10022233_25050</name>
</gene>
<dbReference type="EMBL" id="BAAAZY010000008">
    <property type="protein sequence ID" value="GAA4052979.1"/>
    <property type="molecule type" value="Genomic_DNA"/>
</dbReference>